<name>A0A811UYA0_CERCA</name>
<organism evidence="1 2">
    <name type="scientific">Ceratitis capitata</name>
    <name type="common">Mediterranean fruit fly</name>
    <name type="synonym">Tephritis capitata</name>
    <dbReference type="NCBI Taxonomy" id="7213"/>
    <lineage>
        <taxon>Eukaryota</taxon>
        <taxon>Metazoa</taxon>
        <taxon>Ecdysozoa</taxon>
        <taxon>Arthropoda</taxon>
        <taxon>Hexapoda</taxon>
        <taxon>Insecta</taxon>
        <taxon>Pterygota</taxon>
        <taxon>Neoptera</taxon>
        <taxon>Endopterygota</taxon>
        <taxon>Diptera</taxon>
        <taxon>Brachycera</taxon>
        <taxon>Muscomorpha</taxon>
        <taxon>Tephritoidea</taxon>
        <taxon>Tephritidae</taxon>
        <taxon>Ceratitis</taxon>
        <taxon>Ceratitis</taxon>
    </lineage>
</organism>
<keyword evidence="2" id="KW-1185">Reference proteome</keyword>
<evidence type="ECO:0000313" key="1">
    <source>
        <dbReference type="EMBL" id="CAD7003860.1"/>
    </source>
</evidence>
<proteinExistence type="predicted"/>
<sequence length="96" mass="10527">MIISSHVRWPDKLVEVQGSVQFHFNCELIGHKMNSSNTTISTISTTTTIQHCLATLTVVTLPGGRMEGKGRGGWLPGAVFTALTKCRRAYEMDFAS</sequence>
<comment type="caution">
    <text evidence="1">The sequence shown here is derived from an EMBL/GenBank/DDBJ whole genome shotgun (WGS) entry which is preliminary data.</text>
</comment>
<protein>
    <submittedName>
        <fullName evidence="1">(Mediterranean fruit fly) hypothetical protein</fullName>
    </submittedName>
</protein>
<dbReference type="EMBL" id="CAJHJT010000034">
    <property type="protein sequence ID" value="CAD7003860.1"/>
    <property type="molecule type" value="Genomic_DNA"/>
</dbReference>
<gene>
    <name evidence="1" type="ORF">CCAP1982_LOCUS12290</name>
</gene>
<feature type="non-terminal residue" evidence="1">
    <location>
        <position position="96"/>
    </location>
</feature>
<reference evidence="1" key="1">
    <citation type="submission" date="2020-11" db="EMBL/GenBank/DDBJ databases">
        <authorList>
            <person name="Whitehead M."/>
        </authorList>
    </citation>
    <scope>NUCLEOTIDE SEQUENCE</scope>
    <source>
        <strain evidence="1">EGII</strain>
    </source>
</reference>
<accession>A0A811UYA0</accession>
<dbReference type="Proteomes" id="UP000606786">
    <property type="component" value="Unassembled WGS sequence"/>
</dbReference>
<dbReference type="AlphaFoldDB" id="A0A811UYA0"/>
<evidence type="ECO:0000313" key="2">
    <source>
        <dbReference type="Proteomes" id="UP000606786"/>
    </source>
</evidence>